<keyword evidence="1" id="KW-0663">Pyridoxal phosphate</keyword>
<dbReference type="NCBIfam" id="TIGR01976">
    <property type="entry name" value="am_tr_V_VC1184"/>
    <property type="match status" value="1"/>
</dbReference>
<protein>
    <submittedName>
        <fullName evidence="3">Cysteine desulfurase-like protein</fullName>
    </submittedName>
</protein>
<dbReference type="SUPFAM" id="SSF53383">
    <property type="entry name" value="PLP-dependent transferases"/>
    <property type="match status" value="1"/>
</dbReference>
<evidence type="ECO:0000313" key="3">
    <source>
        <dbReference type="EMBL" id="TQV83835.1"/>
    </source>
</evidence>
<evidence type="ECO:0000313" key="4">
    <source>
        <dbReference type="Proteomes" id="UP000315252"/>
    </source>
</evidence>
<dbReference type="InterPro" id="IPR015422">
    <property type="entry name" value="PyrdxlP-dep_Trfase_small"/>
</dbReference>
<dbReference type="Pfam" id="PF00266">
    <property type="entry name" value="Aminotran_5"/>
    <property type="match status" value="1"/>
</dbReference>
<dbReference type="EMBL" id="VHSH01000001">
    <property type="protein sequence ID" value="TQV83835.1"/>
    <property type="molecule type" value="Genomic_DNA"/>
</dbReference>
<feature type="domain" description="Aminotransferase class V" evidence="2">
    <location>
        <begin position="25"/>
        <end position="404"/>
    </location>
</feature>
<dbReference type="PANTHER" id="PTHR43586:SF21">
    <property type="entry name" value="PYRIDOXAL PHOSPHATE (PLP)-DEPENDENT ASPARTATE AMINOTRANSFERASE SUPERFAMILY"/>
    <property type="match status" value="1"/>
</dbReference>
<name>A0A545U2Y1_9PROT</name>
<sequence>MSFPIERVREAFPALSIEDNNRARIYLDNPAGTQVAQSVADAVAHCLINSNANLGGYFPTTLAAAEVVEEAHRAMADFLGAASADEIIIGANMTSITFHLARSICRDFKPGDEILLTRMDHEGNVAPWLTIAEDLGLVVKWLPFDTETWQVEPETLAANLSERTRLIAFNYASNLTGSINDVKALTALAKEAGALVYIDAVQLAPHRAIDVQDIGCDFLACSAYKFFGPHIGIVWGRPEVLRGLPAYKCRCVGDDLMGKFETGTPQIELLAGLTASVDYFAWLGSQTGSSGSRREKILAAFEAAHAYERPLAIQLIEGLQALPEVTIHGITNLNRIDHRVPTVSFSYNGHKPSLVSKTLSDNNIFIWDGHNYALEVVRQLGIPEDEGIVRIGIAHYNTEAEIDRTLECLAAIGK</sequence>
<reference evidence="3 4" key="1">
    <citation type="submission" date="2019-06" db="EMBL/GenBank/DDBJ databases">
        <title>Whole genome sequence for Rhodospirillaceae sp. R148.</title>
        <authorList>
            <person name="Wang G."/>
        </authorList>
    </citation>
    <scope>NUCLEOTIDE SEQUENCE [LARGE SCALE GENOMIC DNA]</scope>
    <source>
        <strain evidence="3 4">R148</strain>
    </source>
</reference>
<dbReference type="PANTHER" id="PTHR43586">
    <property type="entry name" value="CYSTEINE DESULFURASE"/>
    <property type="match status" value="1"/>
</dbReference>
<organism evidence="3 4">
    <name type="scientific">Denitrobaculum tricleocarpae</name>
    <dbReference type="NCBI Taxonomy" id="2591009"/>
    <lineage>
        <taxon>Bacteria</taxon>
        <taxon>Pseudomonadati</taxon>
        <taxon>Pseudomonadota</taxon>
        <taxon>Alphaproteobacteria</taxon>
        <taxon>Rhodospirillales</taxon>
        <taxon>Rhodospirillaceae</taxon>
        <taxon>Denitrobaculum</taxon>
    </lineage>
</organism>
<evidence type="ECO:0000256" key="1">
    <source>
        <dbReference type="ARBA" id="ARBA00022898"/>
    </source>
</evidence>
<dbReference type="InterPro" id="IPR015424">
    <property type="entry name" value="PyrdxlP-dep_Trfase"/>
</dbReference>
<dbReference type="OrthoDB" id="7592443at2"/>
<keyword evidence="4" id="KW-1185">Reference proteome</keyword>
<dbReference type="Gene3D" id="3.90.1150.10">
    <property type="entry name" value="Aspartate Aminotransferase, domain 1"/>
    <property type="match status" value="1"/>
</dbReference>
<dbReference type="InterPro" id="IPR011340">
    <property type="entry name" value="Cys_dSase-rel"/>
</dbReference>
<accession>A0A545U2Y1</accession>
<comment type="caution">
    <text evidence="3">The sequence shown here is derived from an EMBL/GenBank/DDBJ whole genome shotgun (WGS) entry which is preliminary data.</text>
</comment>
<dbReference type="RefSeq" id="WP_142895070.1">
    <property type="nucleotide sequence ID" value="NZ_ML660052.1"/>
</dbReference>
<dbReference type="Gene3D" id="3.40.640.10">
    <property type="entry name" value="Type I PLP-dependent aspartate aminotransferase-like (Major domain)"/>
    <property type="match status" value="1"/>
</dbReference>
<dbReference type="Proteomes" id="UP000315252">
    <property type="component" value="Unassembled WGS sequence"/>
</dbReference>
<evidence type="ECO:0000259" key="2">
    <source>
        <dbReference type="Pfam" id="PF00266"/>
    </source>
</evidence>
<gene>
    <name evidence="3" type="ORF">FKG95_04450</name>
</gene>
<dbReference type="InterPro" id="IPR000192">
    <property type="entry name" value="Aminotrans_V_dom"/>
</dbReference>
<dbReference type="InterPro" id="IPR015421">
    <property type="entry name" value="PyrdxlP-dep_Trfase_major"/>
</dbReference>
<dbReference type="AlphaFoldDB" id="A0A545U2Y1"/>
<proteinExistence type="predicted"/>